<evidence type="ECO:0000313" key="3">
    <source>
        <dbReference type="Proteomes" id="UP000003374"/>
    </source>
</evidence>
<evidence type="ECO:0000313" key="2">
    <source>
        <dbReference type="EMBL" id="EAR22493.1"/>
    </source>
</evidence>
<dbReference type="EMBL" id="AAOF01000003">
    <property type="protein sequence ID" value="EAR22493.1"/>
    <property type="molecule type" value="Genomic_DNA"/>
</dbReference>
<dbReference type="PANTHER" id="PTHR38595:SF1">
    <property type="entry name" value="TYPE VI SECRETION SYSTEM COMPONENT TSSE1"/>
    <property type="match status" value="1"/>
</dbReference>
<name>A4BPJ2_9GAMM</name>
<dbReference type="AlphaFoldDB" id="A4BPJ2"/>
<gene>
    <name evidence="2" type="ORF">NB231_12174</name>
</gene>
<dbReference type="RefSeq" id="WP_005002927.1">
    <property type="nucleotide sequence ID" value="NZ_CH672427.1"/>
</dbReference>
<dbReference type="InterPro" id="IPR053176">
    <property type="entry name" value="T6SS_TssE1-like"/>
</dbReference>
<protein>
    <recommendedName>
        <fullName evidence="1">IraD/Gp25-like domain-containing protein</fullName>
    </recommendedName>
</protein>
<dbReference type="InterPro" id="IPR007048">
    <property type="entry name" value="IraD/Gp25-like"/>
</dbReference>
<dbReference type="eggNOG" id="COG3518">
    <property type="taxonomic scope" value="Bacteria"/>
</dbReference>
<reference evidence="2 3" key="1">
    <citation type="submission" date="2006-02" db="EMBL/GenBank/DDBJ databases">
        <authorList>
            <person name="Waterbury J."/>
            <person name="Ferriera S."/>
            <person name="Johnson J."/>
            <person name="Kravitz S."/>
            <person name="Halpern A."/>
            <person name="Remington K."/>
            <person name="Beeson K."/>
            <person name="Tran B."/>
            <person name="Rogers Y.-H."/>
            <person name="Friedman R."/>
            <person name="Venter J.C."/>
        </authorList>
    </citation>
    <scope>NUCLEOTIDE SEQUENCE [LARGE SCALE GENOMIC DNA]</scope>
    <source>
        <strain evidence="2 3">Nb-231</strain>
    </source>
</reference>
<dbReference type="SUPFAM" id="SSF160719">
    <property type="entry name" value="gpW/gp25-like"/>
    <property type="match status" value="1"/>
</dbReference>
<comment type="caution">
    <text evidence="2">The sequence shown here is derived from an EMBL/GenBank/DDBJ whole genome shotgun (WGS) entry which is preliminary data.</text>
</comment>
<dbReference type="NCBIfam" id="TIGR03357">
    <property type="entry name" value="VI_zyme"/>
    <property type="match status" value="1"/>
</dbReference>
<dbReference type="HOGENOM" id="CLU_102944_0_0_6"/>
<sequence>MAELITQERLQPALLDRLTDAAPFKERVEVTIEASALRRTGIERDELRRVFESHHLRLIEKRPDEAGEHDASGLIEVYESEHGSNGLQRLLEHELGSGGGYRASVASVVNIVDRKRLPNTVESRRGRVISNKQLKECVLRDLAWLLNTANLMSVQELQAYPHARSSVLNYGVPDLTGSTASGADVEAIAAGIRRAIEVFEPRLRRVMVTPAPAEDTAGGGNVLAFRIEAELWGQPAPEQLLLHTELDLESADATIYSGEPRGG</sequence>
<organism evidence="2 3">
    <name type="scientific">Nitrococcus mobilis Nb-231</name>
    <dbReference type="NCBI Taxonomy" id="314278"/>
    <lineage>
        <taxon>Bacteria</taxon>
        <taxon>Pseudomonadati</taxon>
        <taxon>Pseudomonadota</taxon>
        <taxon>Gammaproteobacteria</taxon>
        <taxon>Chromatiales</taxon>
        <taxon>Ectothiorhodospiraceae</taxon>
        <taxon>Nitrococcus</taxon>
    </lineage>
</organism>
<dbReference type="Pfam" id="PF04965">
    <property type="entry name" value="GPW_gp25"/>
    <property type="match status" value="1"/>
</dbReference>
<feature type="domain" description="IraD/Gp25-like" evidence="1">
    <location>
        <begin position="133"/>
        <end position="235"/>
    </location>
</feature>
<accession>A4BPJ2</accession>
<dbReference type="Proteomes" id="UP000003374">
    <property type="component" value="Unassembled WGS sequence"/>
</dbReference>
<dbReference type="STRING" id="314278.NB231_12174"/>
<keyword evidence="3" id="KW-1185">Reference proteome</keyword>
<dbReference type="PANTHER" id="PTHR38595">
    <property type="entry name" value="CYTOPLASMIC PROTEIN-RELATED"/>
    <property type="match status" value="1"/>
</dbReference>
<evidence type="ECO:0000259" key="1">
    <source>
        <dbReference type="Pfam" id="PF04965"/>
    </source>
</evidence>
<proteinExistence type="predicted"/>
<dbReference type="InterPro" id="IPR017737">
    <property type="entry name" value="TssE1-like"/>
</dbReference>